<evidence type="ECO:0000256" key="6">
    <source>
        <dbReference type="ARBA" id="ARBA00022692"/>
    </source>
</evidence>
<dbReference type="InterPro" id="IPR003715">
    <property type="entry name" value="Poly_export_N"/>
</dbReference>
<dbReference type="PANTHER" id="PTHR33619">
    <property type="entry name" value="POLYSACCHARIDE EXPORT PROTEIN GFCE-RELATED"/>
    <property type="match status" value="1"/>
</dbReference>
<dbReference type="PANTHER" id="PTHR33619:SF3">
    <property type="entry name" value="POLYSACCHARIDE EXPORT PROTEIN GFCE-RELATED"/>
    <property type="match status" value="1"/>
</dbReference>
<keyword evidence="12" id="KW-0564">Palmitate</keyword>
<keyword evidence="4" id="KW-1134">Transmembrane beta strand</keyword>
<evidence type="ECO:0000256" key="5">
    <source>
        <dbReference type="ARBA" id="ARBA00022597"/>
    </source>
</evidence>
<evidence type="ECO:0000256" key="9">
    <source>
        <dbReference type="ARBA" id="ARBA00023065"/>
    </source>
</evidence>
<evidence type="ECO:0000256" key="10">
    <source>
        <dbReference type="ARBA" id="ARBA00023114"/>
    </source>
</evidence>
<keyword evidence="11" id="KW-0472">Membrane</keyword>
<evidence type="ECO:0000256" key="3">
    <source>
        <dbReference type="ARBA" id="ARBA00022448"/>
    </source>
</evidence>
<dbReference type="InterPro" id="IPR049712">
    <property type="entry name" value="Poly_export"/>
</dbReference>
<evidence type="ECO:0000256" key="7">
    <source>
        <dbReference type="ARBA" id="ARBA00022729"/>
    </source>
</evidence>
<accession>A0A926S1R2</accession>
<reference evidence="18" key="1">
    <citation type="submission" date="2020-09" db="EMBL/GenBank/DDBJ databases">
        <title>Novel species of Mucilaginibacter isolated from a glacier on the Tibetan Plateau.</title>
        <authorList>
            <person name="Liu Q."/>
            <person name="Xin Y.-H."/>
        </authorList>
    </citation>
    <scope>NUCLEOTIDE SEQUENCE</scope>
    <source>
        <strain evidence="18">ZB1P21</strain>
    </source>
</reference>
<keyword evidence="8" id="KW-0625">Polysaccharide transport</keyword>
<keyword evidence="19" id="KW-1185">Reference proteome</keyword>
<dbReference type="InterPro" id="IPR054765">
    <property type="entry name" value="SLBB_dom"/>
</dbReference>
<dbReference type="EMBL" id="JACWMX010000003">
    <property type="protein sequence ID" value="MBD1393338.1"/>
    <property type="molecule type" value="Genomic_DNA"/>
</dbReference>
<evidence type="ECO:0000313" key="19">
    <source>
        <dbReference type="Proteomes" id="UP000619078"/>
    </source>
</evidence>
<evidence type="ECO:0000259" key="16">
    <source>
        <dbReference type="Pfam" id="PF02563"/>
    </source>
</evidence>
<evidence type="ECO:0000256" key="4">
    <source>
        <dbReference type="ARBA" id="ARBA00022452"/>
    </source>
</evidence>
<keyword evidence="13" id="KW-0998">Cell outer membrane</keyword>
<evidence type="ECO:0000256" key="2">
    <source>
        <dbReference type="ARBA" id="ARBA00009450"/>
    </source>
</evidence>
<feature type="signal peptide" evidence="15">
    <location>
        <begin position="1"/>
        <end position="24"/>
    </location>
</feature>
<dbReference type="AlphaFoldDB" id="A0A926S1R2"/>
<dbReference type="GO" id="GO:0046930">
    <property type="term" value="C:pore complex"/>
    <property type="evidence" value="ECO:0007669"/>
    <property type="project" value="UniProtKB-KW"/>
</dbReference>
<proteinExistence type="inferred from homology"/>
<feature type="domain" description="Polysaccharide export protein N-terminal" evidence="16">
    <location>
        <begin position="47"/>
        <end position="143"/>
    </location>
</feature>
<gene>
    <name evidence="18" type="ORF">IDJ76_09530</name>
</gene>
<keyword evidence="3" id="KW-0813">Transport</keyword>
<comment type="subcellular location">
    <subcellularLocation>
        <location evidence="1">Cell outer membrane</location>
        <topology evidence="1">Multi-pass membrane protein</topology>
    </subcellularLocation>
</comment>
<comment type="caution">
    <text evidence="18">The sequence shown here is derived from an EMBL/GenBank/DDBJ whole genome shotgun (WGS) entry which is preliminary data.</text>
</comment>
<dbReference type="Pfam" id="PF22461">
    <property type="entry name" value="SLBB_2"/>
    <property type="match status" value="1"/>
</dbReference>
<evidence type="ECO:0000313" key="18">
    <source>
        <dbReference type="EMBL" id="MBD1393338.1"/>
    </source>
</evidence>
<sequence length="258" mass="28819">MNIKRLLFLSIVAIVITASSCTSYKNIPYFQNVNRDSIFTETITNYSQLTIQPADLLGIHVTSLNNEADAKYNYNLERAFGNSNLDRAEENAVVGYLVDQDGNIKMPSIGTIKVSGLTTTQIARLLETKLLLDLKQPTVNVRIQNFKISILGDVKNPGTFNITNERITLSEALSRSGDLNITGIRSILLIRELEGKRTYVPIDLTSKDIITSPYYYLKNNDVIYVKPNRARSEDNGSTFQRAGLIVSVLSIIAILLQR</sequence>
<organism evidence="18 19">
    <name type="scientific">Mucilaginibacter glaciei</name>
    <dbReference type="NCBI Taxonomy" id="2772109"/>
    <lineage>
        <taxon>Bacteria</taxon>
        <taxon>Pseudomonadati</taxon>
        <taxon>Bacteroidota</taxon>
        <taxon>Sphingobacteriia</taxon>
        <taxon>Sphingobacteriales</taxon>
        <taxon>Sphingobacteriaceae</taxon>
        <taxon>Mucilaginibacter</taxon>
    </lineage>
</organism>
<keyword evidence="7 15" id="KW-0732">Signal</keyword>
<feature type="chain" id="PRO_5037780607" evidence="15">
    <location>
        <begin position="25"/>
        <end position="258"/>
    </location>
</feature>
<keyword evidence="9" id="KW-0406">Ion transport</keyword>
<dbReference type="Proteomes" id="UP000619078">
    <property type="component" value="Unassembled WGS sequence"/>
</dbReference>
<feature type="domain" description="SLBB" evidence="17">
    <location>
        <begin position="147"/>
        <end position="225"/>
    </location>
</feature>
<evidence type="ECO:0000256" key="1">
    <source>
        <dbReference type="ARBA" id="ARBA00004571"/>
    </source>
</evidence>
<dbReference type="PROSITE" id="PS51257">
    <property type="entry name" value="PROKAR_LIPOPROTEIN"/>
    <property type="match status" value="1"/>
</dbReference>
<evidence type="ECO:0000256" key="13">
    <source>
        <dbReference type="ARBA" id="ARBA00023237"/>
    </source>
</evidence>
<dbReference type="Gene3D" id="3.30.1950.10">
    <property type="entry name" value="wza like domain"/>
    <property type="match status" value="1"/>
</dbReference>
<dbReference type="GO" id="GO:0009279">
    <property type="term" value="C:cell outer membrane"/>
    <property type="evidence" value="ECO:0007669"/>
    <property type="project" value="UniProtKB-SubCell"/>
</dbReference>
<evidence type="ECO:0000256" key="14">
    <source>
        <dbReference type="ARBA" id="ARBA00023288"/>
    </source>
</evidence>
<dbReference type="RefSeq" id="WP_191163067.1">
    <property type="nucleotide sequence ID" value="NZ_JACWMX010000003.1"/>
</dbReference>
<dbReference type="GO" id="GO:0006811">
    <property type="term" value="P:monoatomic ion transport"/>
    <property type="evidence" value="ECO:0007669"/>
    <property type="project" value="UniProtKB-KW"/>
</dbReference>
<evidence type="ECO:0000259" key="17">
    <source>
        <dbReference type="Pfam" id="PF22461"/>
    </source>
</evidence>
<keyword evidence="10" id="KW-0626">Porin</keyword>
<keyword evidence="14" id="KW-0449">Lipoprotein</keyword>
<dbReference type="Pfam" id="PF02563">
    <property type="entry name" value="Poly_export"/>
    <property type="match status" value="1"/>
</dbReference>
<evidence type="ECO:0000256" key="11">
    <source>
        <dbReference type="ARBA" id="ARBA00023136"/>
    </source>
</evidence>
<evidence type="ECO:0000256" key="12">
    <source>
        <dbReference type="ARBA" id="ARBA00023139"/>
    </source>
</evidence>
<protein>
    <submittedName>
        <fullName evidence="18">Polysaccharide biosynthesis/export family protein</fullName>
    </submittedName>
</protein>
<name>A0A926S1R2_9SPHI</name>
<evidence type="ECO:0000256" key="8">
    <source>
        <dbReference type="ARBA" id="ARBA00023047"/>
    </source>
</evidence>
<dbReference type="GO" id="GO:0015159">
    <property type="term" value="F:polysaccharide transmembrane transporter activity"/>
    <property type="evidence" value="ECO:0007669"/>
    <property type="project" value="InterPro"/>
</dbReference>
<comment type="similarity">
    <text evidence="2">Belongs to the BexD/CtrA/VexA family.</text>
</comment>
<dbReference type="GO" id="GO:0015288">
    <property type="term" value="F:porin activity"/>
    <property type="evidence" value="ECO:0007669"/>
    <property type="project" value="UniProtKB-KW"/>
</dbReference>
<evidence type="ECO:0000256" key="15">
    <source>
        <dbReference type="SAM" id="SignalP"/>
    </source>
</evidence>
<keyword evidence="5" id="KW-0762">Sugar transport</keyword>
<keyword evidence="6" id="KW-0812">Transmembrane</keyword>